<dbReference type="EMBL" id="JBHMCT010000045">
    <property type="protein sequence ID" value="MFB9558614.1"/>
    <property type="molecule type" value="Genomic_DNA"/>
</dbReference>
<evidence type="ECO:0000313" key="1">
    <source>
        <dbReference type="EMBL" id="MFB9558614.1"/>
    </source>
</evidence>
<accession>A0ABV5R041</accession>
<gene>
    <name evidence="1" type="ORF">ACFFTP_31095</name>
</gene>
<dbReference type="Proteomes" id="UP001589716">
    <property type="component" value="Unassembled WGS sequence"/>
</dbReference>
<reference evidence="1 2" key="1">
    <citation type="submission" date="2024-09" db="EMBL/GenBank/DDBJ databases">
        <authorList>
            <person name="Sun Q."/>
            <person name="Mori K."/>
        </authorList>
    </citation>
    <scope>NUCLEOTIDE SEQUENCE [LARGE SCALE GENOMIC DNA]</scope>
    <source>
        <strain evidence="1 2">JCM 4414</strain>
    </source>
</reference>
<keyword evidence="2" id="KW-1185">Reference proteome</keyword>
<evidence type="ECO:0000313" key="2">
    <source>
        <dbReference type="Proteomes" id="UP001589716"/>
    </source>
</evidence>
<comment type="caution">
    <text evidence="1">The sequence shown here is derived from an EMBL/GenBank/DDBJ whole genome shotgun (WGS) entry which is preliminary data.</text>
</comment>
<dbReference type="RefSeq" id="WP_382746215.1">
    <property type="nucleotide sequence ID" value="NZ_JBHMCT010000045.1"/>
</dbReference>
<proteinExistence type="predicted"/>
<evidence type="ECO:0008006" key="3">
    <source>
        <dbReference type="Google" id="ProtNLM"/>
    </source>
</evidence>
<organism evidence="1 2">
    <name type="scientific">Streptomyces roseoviridis</name>
    <dbReference type="NCBI Taxonomy" id="67361"/>
    <lineage>
        <taxon>Bacteria</taxon>
        <taxon>Bacillati</taxon>
        <taxon>Actinomycetota</taxon>
        <taxon>Actinomycetes</taxon>
        <taxon>Kitasatosporales</taxon>
        <taxon>Streptomycetaceae</taxon>
        <taxon>Streptomyces</taxon>
    </lineage>
</organism>
<protein>
    <recommendedName>
        <fullName evidence="3">DUF3307 domain-containing protein</fullName>
    </recommendedName>
</protein>
<sequence>MTSNASRYAAAYAVLTAAHEVGDYWAQQDRDAVAKGRPGREGRVACARHVASYTAVQALALAAADQGLRLGLDWRRAAAGLALSAVTHYLADRSAGHWREEKPTTGLVRLAQATGSSGWLQRDPGAGPLLDQAWHKGWIAVAAAVAAGGRAR</sequence>
<name>A0ABV5R041_9ACTN</name>